<feature type="transmembrane region" description="Helical" evidence="6">
    <location>
        <begin position="332"/>
        <end position="356"/>
    </location>
</feature>
<dbReference type="InterPro" id="IPR002293">
    <property type="entry name" value="AA/rel_permease1"/>
</dbReference>
<sequence length="456" mass="48578">MSLRSNSVGFLQLAFLSVCAILPGSIYLVVSRNAIAYAGAAAPLAFLLGALLVFTNVNSIYQFSSRVSSAGGFYKFVEAAWGRRVAGVIGMAQLLAQLSPIIITPIALAWILDVALRALYNIAVPLSLLVALGLLTQAFMFAVSYLGVRLSARVAMISGAAQIAAILAGSVVIVLRSRYLSLEPFTMPSVGPAGFFLAVLTGPYTAYIGYSTIVNFGEEARAPRETIRKAIVAAIIMMAAFYTFVEYSLVVSVPPSGVQGLRSLFLPAVAVFSRYTGRAYSALVLAIAISGYFTGVLVFGSSAERTMFSLARDGLLPRYLCRVHERYGSPSSACITTFAVAVVMSLLTEAVMVELYGVVRGLLYGILFWITVMSVLNLAYHVAVNISLSRVAVRERLRGLATALSHHLLPAIGTAISLVIIYFSLVGLNVPVLYAVPAMAAYLAAAIALVVRRLRG</sequence>
<feature type="transmembrane region" description="Helical" evidence="6">
    <location>
        <begin position="362"/>
        <end position="388"/>
    </location>
</feature>
<feature type="transmembrane region" description="Helical" evidence="6">
    <location>
        <begin position="118"/>
        <end position="142"/>
    </location>
</feature>
<evidence type="ECO:0000256" key="5">
    <source>
        <dbReference type="ARBA" id="ARBA00023136"/>
    </source>
</evidence>
<reference evidence="7 8" key="1">
    <citation type="journal article" date="2010" name="Appl. Environ. Microbiol.">
        <title>The genome sequence of the crenarchaeon Acidilobus saccharovorans supports a new order, Acidilobales, and suggests an important ecological role in terrestrial acidic hot springs.</title>
        <authorList>
            <person name="Mardanov A.V."/>
            <person name="Svetlitchnyi V.A."/>
            <person name="Beletsky A.V."/>
            <person name="Prokofeva M.I."/>
            <person name="Bonch-Osmolovskaya E.A."/>
            <person name="Ravin N.V."/>
            <person name="Skryabin K.G."/>
        </authorList>
    </citation>
    <scope>NUCLEOTIDE SEQUENCE [LARGE SCALE GENOMIC DNA]</scope>
    <source>
        <strain evidence="8">DSM 16705 / JCM 18335 / VKM B-2471 / 345-15</strain>
    </source>
</reference>
<dbReference type="GO" id="GO:0005886">
    <property type="term" value="C:plasma membrane"/>
    <property type="evidence" value="ECO:0007669"/>
    <property type="project" value="UniProtKB-SubCell"/>
</dbReference>
<keyword evidence="2" id="KW-1003">Cell membrane</keyword>
<organism evidence="7 8">
    <name type="scientific">Acidilobus saccharovorans (strain DSM 16705 / JCM 18335 / VKM B-2471 / 345-15)</name>
    <dbReference type="NCBI Taxonomy" id="666510"/>
    <lineage>
        <taxon>Archaea</taxon>
        <taxon>Thermoproteota</taxon>
        <taxon>Thermoprotei</taxon>
        <taxon>Acidilobales</taxon>
        <taxon>Acidilobaceae</taxon>
        <taxon>Acidilobus</taxon>
    </lineage>
</organism>
<dbReference type="InParanoid" id="D9PZJ9"/>
<feature type="transmembrane region" description="Helical" evidence="6">
    <location>
        <begin position="279"/>
        <end position="300"/>
    </location>
</feature>
<dbReference type="Pfam" id="PF13520">
    <property type="entry name" value="AA_permease_2"/>
    <property type="match status" value="1"/>
</dbReference>
<proteinExistence type="predicted"/>
<dbReference type="InterPro" id="IPR050367">
    <property type="entry name" value="APC_superfamily"/>
</dbReference>
<dbReference type="PANTHER" id="PTHR42770">
    <property type="entry name" value="AMINO ACID TRANSPORTER-RELATED"/>
    <property type="match status" value="1"/>
</dbReference>
<feature type="transmembrane region" description="Helical" evidence="6">
    <location>
        <begin position="408"/>
        <end position="426"/>
    </location>
</feature>
<comment type="subcellular location">
    <subcellularLocation>
        <location evidence="1">Cell membrane</location>
        <topology evidence="1">Multi-pass membrane protein</topology>
    </subcellularLocation>
</comment>
<dbReference type="STRING" id="666510.ASAC_0079"/>
<protein>
    <submittedName>
        <fullName evidence="7">Probable cationic amino acid permease</fullName>
    </submittedName>
</protein>
<feature type="transmembrane region" description="Helical" evidence="6">
    <location>
        <begin position="195"/>
        <end position="214"/>
    </location>
</feature>
<dbReference type="PANTHER" id="PTHR42770:SF11">
    <property type="entry name" value="INNER MEMBRANE TRANSPORT PROTEIN YBAT"/>
    <property type="match status" value="1"/>
</dbReference>
<dbReference type="OrthoDB" id="43026at2157"/>
<feature type="transmembrane region" description="Helical" evidence="6">
    <location>
        <begin position="85"/>
        <end position="112"/>
    </location>
</feature>
<dbReference type="GO" id="GO:0022857">
    <property type="term" value="F:transmembrane transporter activity"/>
    <property type="evidence" value="ECO:0007669"/>
    <property type="project" value="InterPro"/>
</dbReference>
<evidence type="ECO:0000313" key="7">
    <source>
        <dbReference type="EMBL" id="ADL18487.1"/>
    </source>
</evidence>
<feature type="transmembrane region" description="Helical" evidence="6">
    <location>
        <begin position="7"/>
        <end position="29"/>
    </location>
</feature>
<accession>D9PZJ9</accession>
<dbReference type="HOGENOM" id="CLU_007946_20_3_2"/>
<evidence type="ECO:0000256" key="3">
    <source>
        <dbReference type="ARBA" id="ARBA00022692"/>
    </source>
</evidence>
<dbReference type="PIRSF" id="PIRSF006060">
    <property type="entry name" value="AA_transporter"/>
    <property type="match status" value="1"/>
</dbReference>
<evidence type="ECO:0000256" key="6">
    <source>
        <dbReference type="SAM" id="Phobius"/>
    </source>
</evidence>
<evidence type="ECO:0000256" key="1">
    <source>
        <dbReference type="ARBA" id="ARBA00004651"/>
    </source>
</evidence>
<dbReference type="GeneID" id="9498290"/>
<name>D9PZJ9_ACIS3</name>
<dbReference type="AlphaFoldDB" id="D9PZJ9"/>
<keyword evidence="3 6" id="KW-0812">Transmembrane</keyword>
<dbReference type="Proteomes" id="UP000000346">
    <property type="component" value="Chromosome"/>
</dbReference>
<keyword evidence="4 6" id="KW-1133">Transmembrane helix</keyword>
<dbReference type="RefSeq" id="WP_013265999.1">
    <property type="nucleotide sequence ID" value="NC_014374.1"/>
</dbReference>
<dbReference type="Gene3D" id="1.20.1740.10">
    <property type="entry name" value="Amino acid/polyamine transporter I"/>
    <property type="match status" value="1"/>
</dbReference>
<evidence type="ECO:0000313" key="8">
    <source>
        <dbReference type="Proteomes" id="UP000000346"/>
    </source>
</evidence>
<feature type="transmembrane region" description="Helical" evidence="6">
    <location>
        <begin position="226"/>
        <end position="245"/>
    </location>
</feature>
<gene>
    <name evidence="7" type="ordered locus">ASAC_0079</name>
</gene>
<keyword evidence="5 6" id="KW-0472">Membrane</keyword>
<dbReference type="KEGG" id="asc:ASAC_0079"/>
<dbReference type="eggNOG" id="arCOG03650">
    <property type="taxonomic scope" value="Archaea"/>
</dbReference>
<evidence type="ECO:0000256" key="4">
    <source>
        <dbReference type="ARBA" id="ARBA00022989"/>
    </source>
</evidence>
<feature type="transmembrane region" description="Helical" evidence="6">
    <location>
        <begin position="432"/>
        <end position="451"/>
    </location>
</feature>
<feature type="transmembrane region" description="Helical" evidence="6">
    <location>
        <begin position="35"/>
        <end position="57"/>
    </location>
</feature>
<feature type="transmembrane region" description="Helical" evidence="6">
    <location>
        <begin position="154"/>
        <end position="175"/>
    </location>
</feature>
<evidence type="ECO:0000256" key="2">
    <source>
        <dbReference type="ARBA" id="ARBA00022475"/>
    </source>
</evidence>
<dbReference type="EMBL" id="CP001742">
    <property type="protein sequence ID" value="ADL18487.1"/>
    <property type="molecule type" value="Genomic_DNA"/>
</dbReference>
<keyword evidence="8" id="KW-1185">Reference proteome</keyword>